<dbReference type="EMBL" id="CAJPVJ010002354">
    <property type="protein sequence ID" value="CAG2166185.1"/>
    <property type="molecule type" value="Genomic_DNA"/>
</dbReference>
<dbReference type="OrthoDB" id="6488137at2759"/>
<dbReference type="SUPFAM" id="SSF56112">
    <property type="entry name" value="Protein kinase-like (PK-like)"/>
    <property type="match status" value="1"/>
</dbReference>
<dbReference type="GO" id="GO:0004674">
    <property type="term" value="F:protein serine/threonine kinase activity"/>
    <property type="evidence" value="ECO:0007669"/>
    <property type="project" value="UniProtKB-KW"/>
</dbReference>
<dbReference type="AlphaFoldDB" id="A0A7R9LR88"/>
<dbReference type="EMBL" id="OC917179">
    <property type="protein sequence ID" value="CAD7646397.1"/>
    <property type="molecule type" value="Genomic_DNA"/>
</dbReference>
<name>A0A7R9LR88_9ACAR</name>
<dbReference type="InterPro" id="IPR011009">
    <property type="entry name" value="Kinase-like_dom_sf"/>
</dbReference>
<dbReference type="GO" id="GO:0005737">
    <property type="term" value="C:cytoplasm"/>
    <property type="evidence" value="ECO:0007669"/>
    <property type="project" value="TreeGrafter"/>
</dbReference>
<evidence type="ECO:0000256" key="2">
    <source>
        <dbReference type="ARBA" id="ARBA00022741"/>
    </source>
</evidence>
<gene>
    <name evidence="9" type="ORF">ONB1V03_LOCUS5712</name>
</gene>
<evidence type="ECO:0000256" key="4">
    <source>
        <dbReference type="ARBA" id="ARBA00022840"/>
    </source>
</evidence>
<keyword evidence="4 6" id="KW-0067">ATP-binding</keyword>
<feature type="binding site" evidence="6">
    <location>
        <position position="27"/>
    </location>
    <ligand>
        <name>ATP</name>
        <dbReference type="ChEBI" id="CHEBI:30616"/>
    </ligand>
</feature>
<dbReference type="CDD" id="cd00180">
    <property type="entry name" value="PKc"/>
    <property type="match status" value="1"/>
</dbReference>
<evidence type="ECO:0000259" key="8">
    <source>
        <dbReference type="PROSITE" id="PS50011"/>
    </source>
</evidence>
<dbReference type="Gene3D" id="3.30.200.20">
    <property type="entry name" value="Phosphorylase Kinase, domain 1"/>
    <property type="match status" value="1"/>
</dbReference>
<dbReference type="Gene3D" id="1.10.510.10">
    <property type="entry name" value="Transferase(Phosphotransferase) domain 1"/>
    <property type="match status" value="1"/>
</dbReference>
<dbReference type="InterPro" id="IPR008271">
    <property type="entry name" value="Ser/Thr_kinase_AS"/>
</dbReference>
<dbReference type="InterPro" id="IPR017441">
    <property type="entry name" value="Protein_kinase_ATP_BS"/>
</dbReference>
<evidence type="ECO:0000256" key="3">
    <source>
        <dbReference type="ARBA" id="ARBA00022777"/>
    </source>
</evidence>
<dbReference type="GO" id="GO:0005634">
    <property type="term" value="C:nucleus"/>
    <property type="evidence" value="ECO:0007669"/>
    <property type="project" value="TreeGrafter"/>
</dbReference>
<dbReference type="PROSITE" id="PS00107">
    <property type="entry name" value="PROTEIN_KINASE_ATP"/>
    <property type="match status" value="1"/>
</dbReference>
<evidence type="ECO:0000256" key="1">
    <source>
        <dbReference type="ARBA" id="ARBA00022679"/>
    </source>
</evidence>
<feature type="domain" description="Protein kinase" evidence="8">
    <location>
        <begin position="1"/>
        <end position="272"/>
    </location>
</feature>
<keyword evidence="10" id="KW-1185">Reference proteome</keyword>
<evidence type="ECO:0000256" key="7">
    <source>
        <dbReference type="RuleBase" id="RU000304"/>
    </source>
</evidence>
<keyword evidence="2 6" id="KW-0547">Nucleotide-binding</keyword>
<dbReference type="InterPro" id="IPR050339">
    <property type="entry name" value="CC_SR_Kinase"/>
</dbReference>
<evidence type="ECO:0000256" key="6">
    <source>
        <dbReference type="PROSITE-ProRule" id="PRU10141"/>
    </source>
</evidence>
<dbReference type="InterPro" id="IPR000719">
    <property type="entry name" value="Prot_kinase_dom"/>
</dbReference>
<protein>
    <recommendedName>
        <fullName evidence="8">Protein kinase domain-containing protein</fullName>
    </recommendedName>
</protein>
<evidence type="ECO:0000313" key="9">
    <source>
        <dbReference type="EMBL" id="CAD7646397.1"/>
    </source>
</evidence>
<keyword evidence="7" id="KW-0723">Serine/threonine-protein kinase</keyword>
<dbReference type="PROSITE" id="PS00108">
    <property type="entry name" value="PROTEIN_KINASE_ST"/>
    <property type="match status" value="1"/>
</dbReference>
<evidence type="ECO:0000313" key="10">
    <source>
        <dbReference type="Proteomes" id="UP000728032"/>
    </source>
</evidence>
<dbReference type="SMART" id="SM00220">
    <property type="entry name" value="S_TKc"/>
    <property type="match status" value="1"/>
</dbReference>
<proteinExistence type="inferred from homology"/>
<dbReference type="GO" id="GO:0005524">
    <property type="term" value="F:ATP binding"/>
    <property type="evidence" value="ECO:0007669"/>
    <property type="project" value="UniProtKB-UniRule"/>
</dbReference>
<keyword evidence="3" id="KW-0418">Kinase</keyword>
<organism evidence="9">
    <name type="scientific">Oppiella nova</name>
    <dbReference type="NCBI Taxonomy" id="334625"/>
    <lineage>
        <taxon>Eukaryota</taxon>
        <taxon>Metazoa</taxon>
        <taxon>Ecdysozoa</taxon>
        <taxon>Arthropoda</taxon>
        <taxon>Chelicerata</taxon>
        <taxon>Arachnida</taxon>
        <taxon>Acari</taxon>
        <taxon>Acariformes</taxon>
        <taxon>Sarcoptiformes</taxon>
        <taxon>Oribatida</taxon>
        <taxon>Brachypylina</taxon>
        <taxon>Oppioidea</taxon>
        <taxon>Oppiidae</taxon>
        <taxon>Oppiella</taxon>
    </lineage>
</organism>
<comment type="similarity">
    <text evidence="5">Belongs to the protein kinase superfamily. Ser/Thr protein kinase family. GCN2 subfamily.</text>
</comment>
<evidence type="ECO:0000256" key="5">
    <source>
        <dbReference type="ARBA" id="ARBA00037982"/>
    </source>
</evidence>
<dbReference type="PROSITE" id="PS50011">
    <property type="entry name" value="PROTEIN_KINASE_DOM"/>
    <property type="match status" value="1"/>
</dbReference>
<dbReference type="Proteomes" id="UP000728032">
    <property type="component" value="Unassembled WGS sequence"/>
</dbReference>
<keyword evidence="1" id="KW-0808">Transferase</keyword>
<dbReference type="PANTHER" id="PTHR11042">
    <property type="entry name" value="EUKARYOTIC TRANSLATION INITIATION FACTOR 2-ALPHA KINASE EIF2-ALPHA KINASE -RELATED"/>
    <property type="match status" value="1"/>
</dbReference>
<accession>A0A7R9LR88</accession>
<reference evidence="9" key="1">
    <citation type="submission" date="2020-11" db="EMBL/GenBank/DDBJ databases">
        <authorList>
            <person name="Tran Van P."/>
        </authorList>
    </citation>
    <scope>NUCLEOTIDE SEQUENCE</scope>
</reference>
<sequence>MRSIGKGSFGEVFKVQKNYNIKKYAIKISDLSGRNISETDKQNMLDETKKLIRERSKYVVEYFNSWIQNNCLYIQMELCHANLKGLLKIKRNISNGLPGVASQMLDLYLSIEIFLEITECVQYLHRDRIIHRDLKPDNVLVGSEEMFSDKHCLKLCDFGLAKIAVNIDLFNMTGDVGDAQYMAPEAMANVYDHRIDIYSLAIIGAEIFGFDKKEIILGNDKQITNQEKNLQILSEEIQNLFVLMSINEYRRNGSTDWRERPECVDILSQLRLIRNKLFDENGSLFLWPQYKNIIFKSPKRDDPN</sequence>
<dbReference type="Pfam" id="PF00069">
    <property type="entry name" value="Pkinase"/>
    <property type="match status" value="1"/>
</dbReference>